<dbReference type="RefSeq" id="WP_320756202.1">
    <property type="nucleotide sequence ID" value="NZ_JAWNGC010000001.1"/>
</dbReference>
<sequence>MTTTIIANVTRDNGWWVAFFTLNGIEYGTQARRLDQLDTMIKDAINLVTDKPGSDVEVSLKLDMPEVSELVDDYKAKVRISREAESVASQASRHTVNVLRSLGLTVRDVASLMDISAQRVSQLHG</sequence>
<dbReference type="AlphaFoldDB" id="A0AAW9HK58"/>
<reference evidence="1" key="1">
    <citation type="submission" date="2023-10" db="EMBL/GenBank/DDBJ databases">
        <title>Whole Genome based description of the genera Actinobaculum and Actinotignum reveals a complex phylogenetic relationship within the species included in the genus Actinotignum.</title>
        <authorList>
            <person name="Jensen C.S."/>
            <person name="Dargis R."/>
            <person name="Kemp M."/>
            <person name="Christensen J.J."/>
        </authorList>
    </citation>
    <scope>NUCLEOTIDE SEQUENCE</scope>
    <source>
        <strain evidence="1">SLA_B511</strain>
    </source>
</reference>
<accession>A0AAW9HK58</accession>
<evidence type="ECO:0000313" key="1">
    <source>
        <dbReference type="EMBL" id="MDY5154296.1"/>
    </source>
</evidence>
<name>A0AAW9HK58_9ACTO</name>
<comment type="caution">
    <text evidence="1">The sequence shown here is derived from an EMBL/GenBank/DDBJ whole genome shotgun (WGS) entry which is preliminary data.</text>
</comment>
<evidence type="ECO:0008006" key="3">
    <source>
        <dbReference type="Google" id="ProtNLM"/>
    </source>
</evidence>
<dbReference type="EMBL" id="JAWNGC010000001">
    <property type="protein sequence ID" value="MDY5154296.1"/>
    <property type="molecule type" value="Genomic_DNA"/>
</dbReference>
<gene>
    <name evidence="1" type="ORF">R6G80_00940</name>
</gene>
<organism evidence="1 2">
    <name type="scientific">Actinotignum urinale</name>
    <dbReference type="NCBI Taxonomy" id="190146"/>
    <lineage>
        <taxon>Bacteria</taxon>
        <taxon>Bacillati</taxon>
        <taxon>Actinomycetota</taxon>
        <taxon>Actinomycetes</taxon>
        <taxon>Actinomycetales</taxon>
        <taxon>Actinomycetaceae</taxon>
        <taxon>Actinotignum</taxon>
    </lineage>
</organism>
<dbReference type="Proteomes" id="UP001281731">
    <property type="component" value="Unassembled WGS sequence"/>
</dbReference>
<protein>
    <recommendedName>
        <fullName evidence="3">Transcriptional regulator</fullName>
    </recommendedName>
</protein>
<evidence type="ECO:0000313" key="2">
    <source>
        <dbReference type="Proteomes" id="UP001281731"/>
    </source>
</evidence>
<proteinExistence type="predicted"/>